<organism evidence="1 2">
    <name type="scientific">Plakobranchus ocellatus</name>
    <dbReference type="NCBI Taxonomy" id="259542"/>
    <lineage>
        <taxon>Eukaryota</taxon>
        <taxon>Metazoa</taxon>
        <taxon>Spiralia</taxon>
        <taxon>Lophotrochozoa</taxon>
        <taxon>Mollusca</taxon>
        <taxon>Gastropoda</taxon>
        <taxon>Heterobranchia</taxon>
        <taxon>Euthyneura</taxon>
        <taxon>Panpulmonata</taxon>
        <taxon>Sacoglossa</taxon>
        <taxon>Placobranchoidea</taxon>
        <taxon>Plakobranchidae</taxon>
        <taxon>Plakobranchus</taxon>
    </lineage>
</organism>
<dbReference type="Proteomes" id="UP000735302">
    <property type="component" value="Unassembled WGS sequence"/>
</dbReference>
<comment type="caution">
    <text evidence="1">The sequence shown here is derived from an EMBL/GenBank/DDBJ whole genome shotgun (WGS) entry which is preliminary data.</text>
</comment>
<evidence type="ECO:0000313" key="1">
    <source>
        <dbReference type="EMBL" id="GFN95360.1"/>
    </source>
</evidence>
<dbReference type="EMBL" id="BLXT01002491">
    <property type="protein sequence ID" value="GFN95360.1"/>
    <property type="molecule type" value="Genomic_DNA"/>
</dbReference>
<gene>
    <name evidence="1" type="ORF">PoB_002186600</name>
</gene>
<sequence length="77" mass="8535">MELFVIHGIGVAQFGYRLGAQAVASTLAALTGICAIDLQVLGETAGVIWHMGARYADRWGRYPAWRETKHRHGRRQA</sequence>
<protein>
    <submittedName>
        <fullName evidence="1">Uncharacterized protein</fullName>
    </submittedName>
</protein>
<dbReference type="AlphaFoldDB" id="A0AAV3Z7R1"/>
<evidence type="ECO:0000313" key="2">
    <source>
        <dbReference type="Proteomes" id="UP000735302"/>
    </source>
</evidence>
<proteinExistence type="predicted"/>
<accession>A0AAV3Z7R1</accession>
<reference evidence="1 2" key="1">
    <citation type="journal article" date="2021" name="Elife">
        <title>Chloroplast acquisition without the gene transfer in kleptoplastic sea slugs, Plakobranchus ocellatus.</title>
        <authorList>
            <person name="Maeda T."/>
            <person name="Takahashi S."/>
            <person name="Yoshida T."/>
            <person name="Shimamura S."/>
            <person name="Takaki Y."/>
            <person name="Nagai Y."/>
            <person name="Toyoda A."/>
            <person name="Suzuki Y."/>
            <person name="Arimoto A."/>
            <person name="Ishii H."/>
            <person name="Satoh N."/>
            <person name="Nishiyama T."/>
            <person name="Hasebe M."/>
            <person name="Maruyama T."/>
            <person name="Minagawa J."/>
            <person name="Obokata J."/>
            <person name="Shigenobu S."/>
        </authorList>
    </citation>
    <scope>NUCLEOTIDE SEQUENCE [LARGE SCALE GENOMIC DNA]</scope>
</reference>
<keyword evidence="2" id="KW-1185">Reference proteome</keyword>
<name>A0AAV3Z7R1_9GAST</name>